<dbReference type="Gene3D" id="3.40.710.10">
    <property type="entry name" value="DD-peptidase/beta-lactamase superfamily"/>
    <property type="match status" value="1"/>
</dbReference>
<dbReference type="PANTHER" id="PTHR46825:SF7">
    <property type="entry name" value="D-ALANYL-D-ALANINE CARBOXYPEPTIDASE"/>
    <property type="match status" value="1"/>
</dbReference>
<feature type="chain" id="PRO_5039006713" evidence="1">
    <location>
        <begin position="22"/>
        <end position="392"/>
    </location>
</feature>
<dbReference type="SUPFAM" id="SSF56601">
    <property type="entry name" value="beta-lactamase/transpeptidase-like"/>
    <property type="match status" value="1"/>
</dbReference>
<gene>
    <name evidence="3" type="ORF">HH308_18860</name>
</gene>
<dbReference type="RefSeq" id="WP_170195785.1">
    <property type="nucleotide sequence ID" value="NZ_JABBNB010000021.1"/>
</dbReference>
<evidence type="ECO:0000313" key="3">
    <source>
        <dbReference type="EMBL" id="NMO03278.1"/>
    </source>
</evidence>
<dbReference type="PANTHER" id="PTHR46825">
    <property type="entry name" value="D-ALANYL-D-ALANINE-CARBOXYPEPTIDASE/ENDOPEPTIDASE AMPH"/>
    <property type="match status" value="1"/>
</dbReference>
<accession>A0A848L6P2</accession>
<keyword evidence="1" id="KW-0732">Signal</keyword>
<proteinExistence type="predicted"/>
<dbReference type="InterPro" id="IPR001466">
    <property type="entry name" value="Beta-lactam-related"/>
</dbReference>
<organism evidence="3 4">
    <name type="scientific">Gordonia asplenii</name>
    <dbReference type="NCBI Taxonomy" id="2725283"/>
    <lineage>
        <taxon>Bacteria</taxon>
        <taxon>Bacillati</taxon>
        <taxon>Actinomycetota</taxon>
        <taxon>Actinomycetes</taxon>
        <taxon>Mycobacteriales</taxon>
        <taxon>Gordoniaceae</taxon>
        <taxon>Gordonia</taxon>
    </lineage>
</organism>
<evidence type="ECO:0000256" key="1">
    <source>
        <dbReference type="SAM" id="SignalP"/>
    </source>
</evidence>
<sequence>MSVVSRSRLAVSVLVSAVAIAGCSSSSSTPTPTSSATVATSTTMNATTTAALQTVLDDARARSGAPGALARIISPHGTWTGVSGTTAAGGTTKPQPTDHTRVGSLTKTMTATVLLQLVQEGKVALDDPLGKYLPSAPNATATLRQVADMTSGIPSYTASNAFTDKYFAHPEQAWQPQQLVDVAKSMPPVFAPGKGWQYSNTNYVLLGMVIEKVLDQPIDKVLSERLFGPLGMADTSFPGESTQIASPYLSGLTNQGQPAGRNADSTHWNPSMAFTAGAVISTLDDLQKWAAALFTGTGVLDAKTQQLRRDSILHSPPPNSPTAGYGIGIGDRGGWWGHDGDIPGYNSVLFHNYPTDTTVIVLTNTDNSTTIDGKPTPAAQAIFASLSAALPK</sequence>
<name>A0A848L6P2_9ACTN</name>
<dbReference type="InterPro" id="IPR012338">
    <property type="entry name" value="Beta-lactam/transpept-like"/>
</dbReference>
<feature type="domain" description="Beta-lactamase-related" evidence="2">
    <location>
        <begin position="55"/>
        <end position="371"/>
    </location>
</feature>
<evidence type="ECO:0000259" key="2">
    <source>
        <dbReference type="Pfam" id="PF00144"/>
    </source>
</evidence>
<feature type="signal peptide" evidence="1">
    <location>
        <begin position="1"/>
        <end position="21"/>
    </location>
</feature>
<dbReference type="Pfam" id="PF00144">
    <property type="entry name" value="Beta-lactamase"/>
    <property type="match status" value="1"/>
</dbReference>
<keyword evidence="4" id="KW-1185">Reference proteome</keyword>
<protein>
    <submittedName>
        <fullName evidence="3">Beta-lactamase family protein</fullName>
    </submittedName>
</protein>
<dbReference type="Proteomes" id="UP000550729">
    <property type="component" value="Unassembled WGS sequence"/>
</dbReference>
<reference evidence="3 4" key="1">
    <citation type="submission" date="2020-04" db="EMBL/GenBank/DDBJ databases">
        <title>Gordonia sp. nov. TBRC 11910.</title>
        <authorList>
            <person name="Suriyachadkun C."/>
        </authorList>
    </citation>
    <scope>NUCLEOTIDE SEQUENCE [LARGE SCALE GENOMIC DNA]</scope>
    <source>
        <strain evidence="3 4">TBRC 11910</strain>
    </source>
</reference>
<dbReference type="PROSITE" id="PS51257">
    <property type="entry name" value="PROKAR_LIPOPROTEIN"/>
    <property type="match status" value="1"/>
</dbReference>
<dbReference type="EMBL" id="JABBNB010000021">
    <property type="protein sequence ID" value="NMO03278.1"/>
    <property type="molecule type" value="Genomic_DNA"/>
</dbReference>
<dbReference type="AlphaFoldDB" id="A0A848L6P2"/>
<comment type="caution">
    <text evidence="3">The sequence shown here is derived from an EMBL/GenBank/DDBJ whole genome shotgun (WGS) entry which is preliminary data.</text>
</comment>
<dbReference type="InterPro" id="IPR050491">
    <property type="entry name" value="AmpC-like"/>
</dbReference>
<evidence type="ECO:0000313" key="4">
    <source>
        <dbReference type="Proteomes" id="UP000550729"/>
    </source>
</evidence>